<name>A0A0K2VH52_LEPSM</name>
<proteinExistence type="predicted"/>
<reference evidence="1" key="1">
    <citation type="submission" date="2014-05" db="EMBL/GenBank/DDBJ databases">
        <authorList>
            <person name="Chronopoulou M."/>
        </authorList>
    </citation>
    <scope>NUCLEOTIDE SEQUENCE</scope>
    <source>
        <tissue evidence="1">Whole organism</tissue>
    </source>
</reference>
<dbReference type="EMBL" id="HACA01031930">
    <property type="protein sequence ID" value="CDW49291.1"/>
    <property type="molecule type" value="Transcribed_RNA"/>
</dbReference>
<accession>A0A0K2VH52</accession>
<protein>
    <submittedName>
        <fullName evidence="1">Uncharacterized protein</fullName>
    </submittedName>
</protein>
<evidence type="ECO:0000313" key="1">
    <source>
        <dbReference type="EMBL" id="CDW49291.1"/>
    </source>
</evidence>
<dbReference type="AlphaFoldDB" id="A0A0K2VH52"/>
<sequence length="34" mass="4204">MCNIVFQNLCIKFHFNSKRWVRAICFFLHVLIFD</sequence>
<feature type="non-terminal residue" evidence="1">
    <location>
        <position position="34"/>
    </location>
</feature>
<organism evidence="1">
    <name type="scientific">Lepeophtheirus salmonis</name>
    <name type="common">Salmon louse</name>
    <name type="synonym">Caligus salmonis</name>
    <dbReference type="NCBI Taxonomy" id="72036"/>
    <lineage>
        <taxon>Eukaryota</taxon>
        <taxon>Metazoa</taxon>
        <taxon>Ecdysozoa</taxon>
        <taxon>Arthropoda</taxon>
        <taxon>Crustacea</taxon>
        <taxon>Multicrustacea</taxon>
        <taxon>Hexanauplia</taxon>
        <taxon>Copepoda</taxon>
        <taxon>Siphonostomatoida</taxon>
        <taxon>Caligidae</taxon>
        <taxon>Lepeophtheirus</taxon>
    </lineage>
</organism>